<comment type="caution">
    <text evidence="2">The sequence shown here is derived from an EMBL/GenBank/DDBJ whole genome shotgun (WGS) entry which is preliminary data.</text>
</comment>
<feature type="signal peptide" evidence="1">
    <location>
        <begin position="1"/>
        <end position="16"/>
    </location>
</feature>
<accession>A0AA36HDD2</accession>
<gene>
    <name evidence="2" type="ORF">CYNAS_LOCUS20095</name>
</gene>
<dbReference type="AlphaFoldDB" id="A0AA36HDD2"/>
<protein>
    <submittedName>
        <fullName evidence="2">Uncharacterized protein</fullName>
    </submittedName>
</protein>
<keyword evidence="1" id="KW-0732">Signal</keyword>
<evidence type="ECO:0000313" key="3">
    <source>
        <dbReference type="Proteomes" id="UP001176961"/>
    </source>
</evidence>
<reference evidence="2" key="1">
    <citation type="submission" date="2023-07" db="EMBL/GenBank/DDBJ databases">
        <authorList>
            <consortium name="CYATHOMIX"/>
        </authorList>
    </citation>
    <scope>NUCLEOTIDE SEQUENCE</scope>
    <source>
        <strain evidence="2">N/A</strain>
    </source>
</reference>
<organism evidence="2 3">
    <name type="scientific">Cylicocyclus nassatus</name>
    <name type="common">Nematode worm</name>
    <dbReference type="NCBI Taxonomy" id="53992"/>
    <lineage>
        <taxon>Eukaryota</taxon>
        <taxon>Metazoa</taxon>
        <taxon>Ecdysozoa</taxon>
        <taxon>Nematoda</taxon>
        <taxon>Chromadorea</taxon>
        <taxon>Rhabditida</taxon>
        <taxon>Rhabditina</taxon>
        <taxon>Rhabditomorpha</taxon>
        <taxon>Strongyloidea</taxon>
        <taxon>Strongylidae</taxon>
        <taxon>Cylicocyclus</taxon>
    </lineage>
</organism>
<feature type="chain" id="PRO_5041466697" evidence="1">
    <location>
        <begin position="17"/>
        <end position="133"/>
    </location>
</feature>
<keyword evidence="3" id="KW-1185">Reference proteome</keyword>
<dbReference type="Proteomes" id="UP001176961">
    <property type="component" value="Unassembled WGS sequence"/>
</dbReference>
<evidence type="ECO:0000256" key="1">
    <source>
        <dbReference type="SAM" id="SignalP"/>
    </source>
</evidence>
<sequence>MLSVLILLSAIQIVATYDVPSSTGELVDLQSNRIVANNTITAAACRDADLARFMNAAMGRYIHDMGALSKDILDQIVAYRKPGAWLVHTQIISGQLQGRDWQSVTNGEVFSGRSLYSCFYHDMQTYILVIRLF</sequence>
<evidence type="ECO:0000313" key="2">
    <source>
        <dbReference type="EMBL" id="CAJ0608112.1"/>
    </source>
</evidence>
<proteinExistence type="predicted"/>
<dbReference type="EMBL" id="CATQJL010000316">
    <property type="protein sequence ID" value="CAJ0608112.1"/>
    <property type="molecule type" value="Genomic_DNA"/>
</dbReference>
<name>A0AA36HDD2_CYLNA</name>